<comment type="caution">
    <text evidence="6">The sequence shown here is derived from an EMBL/GenBank/DDBJ whole genome shotgun (WGS) entry which is preliminary data.</text>
</comment>
<feature type="region of interest" description="Disordered" evidence="5">
    <location>
        <begin position="117"/>
        <end position="168"/>
    </location>
</feature>
<protein>
    <recommendedName>
        <fullName evidence="8">DNA-directed RNA polymerase III subunit RPC4</fullName>
    </recommendedName>
</protein>
<dbReference type="GO" id="GO:0003677">
    <property type="term" value="F:DNA binding"/>
    <property type="evidence" value="ECO:0007669"/>
    <property type="project" value="InterPro"/>
</dbReference>
<sequence length="451" mass="49179">MKPNKTGNLPVTKVKIEAGVSAQKNKPPQSDYSSGVVSGTKSNTFPAVRIKTEPGVAPVPCNTTGIINATQVLKIKTEPGLAPSPLHPSRLTSFRPARDLTLTGNLKLEKANKKVFVPNLNVQRNKKKEDGTPVKNDAGPSRGRGRGRGRGQNERGRGRGRGAANVTQSAGVFSEGISEMAYSMRRSGGGGGGGMRSSGTSSRDSRAQLEKPKLNLNVSVDKADEEQKLKLLLRDDFIDDGTDDVNADNTPISLPLIKPLKLFKNTSEDDIKTENKVEEKDTDEKPKLENEKIVMPPKCKNLQKEPLSPVSMSVPDIIENESNGYMVLRFPDCLPGLQSYDDTHDQNNHHRNHNEKKSTDNNTENKNKPDYCTLRSLKAGYLGKLQIHQSGKARLLLGDNSLVVDMGSRLGFRQDVVAAKLDGLNKELVNLGHVTSTIICTPDFESILAKM</sequence>
<evidence type="ECO:0000256" key="3">
    <source>
        <dbReference type="ARBA" id="ARBA00023163"/>
    </source>
</evidence>
<evidence type="ECO:0000256" key="4">
    <source>
        <dbReference type="ARBA" id="ARBA00023242"/>
    </source>
</evidence>
<feature type="compositionally biased region" description="Basic and acidic residues" evidence="5">
    <location>
        <begin position="203"/>
        <end position="212"/>
    </location>
</feature>
<dbReference type="GO" id="GO:0042797">
    <property type="term" value="P:tRNA transcription by RNA polymerase III"/>
    <property type="evidence" value="ECO:0007669"/>
    <property type="project" value="TreeGrafter"/>
</dbReference>
<comment type="subcellular location">
    <subcellularLocation>
        <location evidence="1">Nucleus</location>
    </subcellularLocation>
</comment>
<dbReference type="Pfam" id="PF05132">
    <property type="entry name" value="RNA_pol_Rpc4"/>
    <property type="match status" value="1"/>
</dbReference>
<dbReference type="Proteomes" id="UP001168990">
    <property type="component" value="Unassembled WGS sequence"/>
</dbReference>
<feature type="compositionally biased region" description="Polar residues" evidence="5">
    <location>
        <begin position="22"/>
        <end position="38"/>
    </location>
</feature>
<evidence type="ECO:0000256" key="2">
    <source>
        <dbReference type="ARBA" id="ARBA00022478"/>
    </source>
</evidence>
<reference evidence="6" key="1">
    <citation type="journal article" date="2023" name="bioRxiv">
        <title>Scaffold-level genome assemblies of two parasitoid biocontrol wasps reveal the parthenogenesis mechanism and an associated novel virus.</title>
        <authorList>
            <person name="Inwood S."/>
            <person name="Skelly J."/>
            <person name="Guhlin J."/>
            <person name="Harrop T."/>
            <person name="Goldson S."/>
            <person name="Dearden P."/>
        </authorList>
    </citation>
    <scope>NUCLEOTIDE SEQUENCE</scope>
    <source>
        <strain evidence="6">Irish</strain>
        <tissue evidence="6">Whole body</tissue>
    </source>
</reference>
<name>A0AA39F7W9_9HYME</name>
<dbReference type="PANTHER" id="PTHR13408:SF0">
    <property type="entry name" value="DNA-DIRECTED RNA POLYMERASE III SUBUNIT RPC4"/>
    <property type="match status" value="1"/>
</dbReference>
<proteinExistence type="predicted"/>
<feature type="region of interest" description="Disordered" evidence="5">
    <location>
        <begin position="19"/>
        <end position="38"/>
    </location>
</feature>
<evidence type="ECO:0000256" key="1">
    <source>
        <dbReference type="ARBA" id="ARBA00004123"/>
    </source>
</evidence>
<evidence type="ECO:0000313" key="7">
    <source>
        <dbReference type="Proteomes" id="UP001168990"/>
    </source>
</evidence>
<feature type="compositionally biased region" description="Gly residues" evidence="5">
    <location>
        <begin position="187"/>
        <end position="196"/>
    </location>
</feature>
<reference evidence="6" key="2">
    <citation type="submission" date="2023-03" db="EMBL/GenBank/DDBJ databases">
        <authorList>
            <person name="Inwood S.N."/>
            <person name="Skelly J.G."/>
            <person name="Guhlin J."/>
            <person name="Harrop T.W.R."/>
            <person name="Goldson S.G."/>
            <person name="Dearden P.K."/>
        </authorList>
    </citation>
    <scope>NUCLEOTIDE SEQUENCE</scope>
    <source>
        <strain evidence="6">Irish</strain>
        <tissue evidence="6">Whole body</tissue>
    </source>
</reference>
<dbReference type="PANTHER" id="PTHR13408">
    <property type="entry name" value="DNA-DIRECTED RNA POLYMERASE III"/>
    <property type="match status" value="1"/>
</dbReference>
<feature type="region of interest" description="Disordered" evidence="5">
    <location>
        <begin position="339"/>
        <end position="369"/>
    </location>
</feature>
<keyword evidence="7" id="KW-1185">Reference proteome</keyword>
<accession>A0AA39F7W9</accession>
<feature type="region of interest" description="Disordered" evidence="5">
    <location>
        <begin position="183"/>
        <end position="212"/>
    </location>
</feature>
<dbReference type="InterPro" id="IPR007811">
    <property type="entry name" value="RPC4"/>
</dbReference>
<organism evidence="6 7">
    <name type="scientific">Microctonus aethiopoides</name>
    <dbReference type="NCBI Taxonomy" id="144406"/>
    <lineage>
        <taxon>Eukaryota</taxon>
        <taxon>Metazoa</taxon>
        <taxon>Ecdysozoa</taxon>
        <taxon>Arthropoda</taxon>
        <taxon>Hexapoda</taxon>
        <taxon>Insecta</taxon>
        <taxon>Pterygota</taxon>
        <taxon>Neoptera</taxon>
        <taxon>Endopterygota</taxon>
        <taxon>Hymenoptera</taxon>
        <taxon>Apocrita</taxon>
        <taxon>Ichneumonoidea</taxon>
        <taxon>Braconidae</taxon>
        <taxon>Euphorinae</taxon>
        <taxon>Microctonus</taxon>
    </lineage>
</organism>
<dbReference type="EMBL" id="JAQQBS010001422">
    <property type="protein sequence ID" value="KAK0164582.1"/>
    <property type="molecule type" value="Genomic_DNA"/>
</dbReference>
<dbReference type="AlphaFoldDB" id="A0AA39F7W9"/>
<keyword evidence="2" id="KW-0240">DNA-directed RNA polymerase</keyword>
<keyword evidence="3" id="KW-0804">Transcription</keyword>
<dbReference type="GO" id="GO:0005666">
    <property type="term" value="C:RNA polymerase III complex"/>
    <property type="evidence" value="ECO:0007669"/>
    <property type="project" value="InterPro"/>
</dbReference>
<keyword evidence="4" id="KW-0539">Nucleus</keyword>
<evidence type="ECO:0008006" key="8">
    <source>
        <dbReference type="Google" id="ProtNLM"/>
    </source>
</evidence>
<gene>
    <name evidence="6" type="ORF">PV328_003196</name>
</gene>
<evidence type="ECO:0000313" key="6">
    <source>
        <dbReference type="EMBL" id="KAK0164582.1"/>
    </source>
</evidence>
<feature type="compositionally biased region" description="Basic and acidic residues" evidence="5">
    <location>
        <begin position="355"/>
        <end position="369"/>
    </location>
</feature>
<evidence type="ECO:0000256" key="5">
    <source>
        <dbReference type="SAM" id="MobiDB-lite"/>
    </source>
</evidence>